<accession>A0A345ILZ0</accession>
<reference evidence="1 2" key="1">
    <citation type="submission" date="2018-07" db="EMBL/GenBank/DDBJ databases">
        <title>Complete Genome and Methylome Analysis of Deinococcus wulumuqiensis NEB 479.</title>
        <authorList>
            <person name="Fomenkov A."/>
            <person name="Luyten Y."/>
            <person name="Vincze T."/>
            <person name="Anton B.P."/>
            <person name="Clark T."/>
            <person name="Roberts R.J."/>
            <person name="Morgan R.D."/>
        </authorList>
    </citation>
    <scope>NUCLEOTIDE SEQUENCE [LARGE SCALE GENOMIC DNA]</scope>
    <source>
        <strain evidence="1 2">NEB 479</strain>
        <plasmid evidence="2">Plasmid pdrdi</plasmid>
    </source>
</reference>
<geneLocation type="plasmid" evidence="2">
    <name>pdrdi</name>
</geneLocation>
<dbReference type="EMBL" id="CP031163">
    <property type="protein sequence ID" value="AXH00713.1"/>
    <property type="molecule type" value="Genomic_DNA"/>
</dbReference>
<dbReference type="KEGG" id="dwu:DVJ83_16305"/>
<gene>
    <name evidence="1" type="ORF">DVJ83_16305</name>
</gene>
<evidence type="ECO:0008006" key="3">
    <source>
        <dbReference type="Google" id="ProtNLM"/>
    </source>
</evidence>
<evidence type="ECO:0000313" key="1">
    <source>
        <dbReference type="EMBL" id="AXH00713.1"/>
    </source>
</evidence>
<name>A0A345ILZ0_9DEIO</name>
<dbReference type="SUPFAM" id="SSF48452">
    <property type="entry name" value="TPR-like"/>
    <property type="match status" value="2"/>
</dbReference>
<organism evidence="1 2">
    <name type="scientific">Deinococcus wulumuqiensis</name>
    <dbReference type="NCBI Taxonomy" id="980427"/>
    <lineage>
        <taxon>Bacteria</taxon>
        <taxon>Thermotogati</taxon>
        <taxon>Deinococcota</taxon>
        <taxon>Deinococci</taxon>
        <taxon>Deinococcales</taxon>
        <taxon>Deinococcaceae</taxon>
        <taxon>Deinococcus</taxon>
    </lineage>
</organism>
<evidence type="ECO:0000313" key="2">
    <source>
        <dbReference type="Proteomes" id="UP000253744"/>
    </source>
</evidence>
<sequence>MSTTPAVNIEKLQRDYKRINRLLKHDPASIEHLVTASQLTGTLATRSRAAGQAQKAEGYELETRNLRKRLQALGAEGEVTWLDGVWSSQRQDWEAAERALLQAEASVGHRAEYWFDRGKMEFSRGRLSLAKRAFLKAREREEAAGRITGRTFRWLATTCRWLGQAQEEADILHEAMQYPWTHTPARNGTSVGLSSVQILKIDDSGNDGTLETATHTMAMERLPRLLIDAGKYTEAIDLIEEWYSNTHRFQAEFSAMKVEALFGKKDTRTALAYAEHMATRFKGGHLRYYADPRMGKVTVDWEASGARPPSGSVPVSGGDLIIAAALIHSNQPFSGNNRLLVAFKDAVPVVSGFSVVLGDQQIPVKASVSFMRAYLAARRAVKTGRIDLATELLWEAATVAVEERNPLPLAACIHELSRVAGDHPKLEQLCQDASHRHATSAEIMLEVGRYFQGRGQHEQALAALDLAARSPRQLRYAEPLIAEVIGASGNHDEALARFKSILDRDWSREPLSFISEAIFAPAVRWAEENGQLLWVLSWADLWLAKYGPSNHGEAAPLFEAAGRAALSLREYERAHLYHIHAAAAHATQFQSSDSADLNLRMVARTNAMTAFSALLAGRIGDVPAWLETARSQAAGLDVTELVSALALARSGDLPAAREALLEVERSSLWAQVARLLAHDCRQAGQEHWAEDLERKAAVQAGETLSLEEALDQLSAQERCLLAARQEVEANHRYREQTRDVLETLVVRSGLLPEDHASYAVFKAALNAGETFDPELILGSVLGHLADNMHGQAIRGDACSLLLGPDWDALEPELREQLELAQDYVAYAKQMKLKDYGPALMYLARPLEVLLRTEVANPLIRRAAAMGTDVPWDYEFTLGCAPQRLFGLLPKQAVSPEYRRIVDDILQAVDPSVRRYIRLDWRADAQALVDARNAWAHRRDALGSSSLQQLLPRVVGAPGSDTVLGAALAVRQNLRMLSA</sequence>
<dbReference type="Proteomes" id="UP000253744">
    <property type="component" value="Plasmid pDrdI"/>
</dbReference>
<keyword evidence="1" id="KW-0614">Plasmid</keyword>
<dbReference type="InterPro" id="IPR011990">
    <property type="entry name" value="TPR-like_helical_dom_sf"/>
</dbReference>
<dbReference type="AlphaFoldDB" id="A0A345ILZ0"/>
<protein>
    <recommendedName>
        <fullName evidence="3">Tetratricopeptide repeat protein</fullName>
    </recommendedName>
</protein>
<dbReference type="Gene3D" id="1.25.40.10">
    <property type="entry name" value="Tetratricopeptide repeat domain"/>
    <property type="match status" value="2"/>
</dbReference>
<proteinExistence type="predicted"/>